<dbReference type="InterPro" id="IPR005886">
    <property type="entry name" value="UDP_G4E"/>
</dbReference>
<dbReference type="Gene3D" id="3.90.25.10">
    <property type="entry name" value="UDP-galactose 4-epimerase, domain 1"/>
    <property type="match status" value="1"/>
</dbReference>
<keyword evidence="12" id="KW-1185">Reference proteome</keyword>
<evidence type="ECO:0000256" key="3">
    <source>
        <dbReference type="ARBA" id="ARBA00004947"/>
    </source>
</evidence>
<accession>A0A425XWM0</accession>
<comment type="subunit">
    <text evidence="9">Homodimer.</text>
</comment>
<dbReference type="SUPFAM" id="SSF51735">
    <property type="entry name" value="NAD(P)-binding Rossmann-fold domains"/>
    <property type="match status" value="1"/>
</dbReference>
<dbReference type="GO" id="GO:0005829">
    <property type="term" value="C:cytosol"/>
    <property type="evidence" value="ECO:0007669"/>
    <property type="project" value="TreeGrafter"/>
</dbReference>
<comment type="pathway">
    <text evidence="3 9">Carbohydrate metabolism; galactose metabolism.</text>
</comment>
<reference evidence="11 12" key="1">
    <citation type="submission" date="2018-07" db="EMBL/GenBank/DDBJ databases">
        <title>Draft genome sequence of Ancylomarina sp. M1P.</title>
        <authorList>
            <person name="Yadav S."/>
            <person name="Villanueva L."/>
            <person name="Damste J.S.S."/>
        </authorList>
    </citation>
    <scope>NUCLEOTIDE SEQUENCE [LARGE SCALE GENOMIC DNA]</scope>
    <source>
        <strain evidence="11 12">M1P</strain>
    </source>
</reference>
<dbReference type="AlphaFoldDB" id="A0A425XWM0"/>
<evidence type="ECO:0000256" key="4">
    <source>
        <dbReference type="ARBA" id="ARBA00007637"/>
    </source>
</evidence>
<sequence length="340" mass="37843">MSKQILVTGGTGFIGSHTVVELQKNGYDVVIVDNLSNSKIEVLEQIKEISGVQPKFEEFDLTDKQKVNDFFKKYTNLEAIIHFAASKAVGESVEKPLMYYNNNLNSLMNIMSCMIDYKVPNLVFSSSCTVYGQPDKLPVTEKTPRKEAESPYGNTKSICEDIIRDTINAYPELKGIALRYFNPIGAHETAKIGELPLGVPNNLIPFLTQTVAGIRSELSVFGNDYNTPDGSAIRDYIHVVDLAKAHVVAIERLLNNKNKANCEYFNVGTGNGVSVLEIIESFERATGEKVPHKIVARRAGDIEQIYADTTFANEELGWKAESTLDETLLSAWKWQEHIGK</sequence>
<dbReference type="RefSeq" id="WP_125032135.1">
    <property type="nucleotide sequence ID" value="NZ_JAPXVP010000026.1"/>
</dbReference>
<keyword evidence="8 9" id="KW-0413">Isomerase</keyword>
<dbReference type="EC" id="5.1.3.2" evidence="5 9"/>
<dbReference type="CDD" id="cd05247">
    <property type="entry name" value="UDP_G4E_1_SDR_e"/>
    <property type="match status" value="1"/>
</dbReference>
<proteinExistence type="inferred from homology"/>
<evidence type="ECO:0000256" key="1">
    <source>
        <dbReference type="ARBA" id="ARBA00000083"/>
    </source>
</evidence>
<dbReference type="OrthoDB" id="9811743at2"/>
<evidence type="ECO:0000256" key="9">
    <source>
        <dbReference type="RuleBase" id="RU366046"/>
    </source>
</evidence>
<keyword evidence="9" id="KW-0119">Carbohydrate metabolism</keyword>
<dbReference type="InterPro" id="IPR036291">
    <property type="entry name" value="NAD(P)-bd_dom_sf"/>
</dbReference>
<protein>
    <recommendedName>
        <fullName evidence="6 9">UDP-glucose 4-epimerase</fullName>
        <ecNumber evidence="5 9">5.1.3.2</ecNumber>
    </recommendedName>
</protein>
<dbReference type="GO" id="GO:0003978">
    <property type="term" value="F:UDP-glucose 4-epimerase activity"/>
    <property type="evidence" value="ECO:0007669"/>
    <property type="project" value="UniProtKB-UniRule"/>
</dbReference>
<feature type="domain" description="NAD(P)-binding" evidence="10">
    <location>
        <begin position="6"/>
        <end position="327"/>
    </location>
</feature>
<organism evidence="11 12">
    <name type="scientific">Ancylomarina euxinus</name>
    <dbReference type="NCBI Taxonomy" id="2283627"/>
    <lineage>
        <taxon>Bacteria</taxon>
        <taxon>Pseudomonadati</taxon>
        <taxon>Bacteroidota</taxon>
        <taxon>Bacteroidia</taxon>
        <taxon>Marinilabiliales</taxon>
        <taxon>Marinifilaceae</taxon>
        <taxon>Ancylomarina</taxon>
    </lineage>
</organism>
<dbReference type="Pfam" id="PF16363">
    <property type="entry name" value="GDP_Man_Dehyd"/>
    <property type="match status" value="1"/>
</dbReference>
<comment type="caution">
    <text evidence="11">The sequence shown here is derived from an EMBL/GenBank/DDBJ whole genome shotgun (WGS) entry which is preliminary data.</text>
</comment>
<dbReference type="Proteomes" id="UP000285794">
    <property type="component" value="Unassembled WGS sequence"/>
</dbReference>
<evidence type="ECO:0000256" key="8">
    <source>
        <dbReference type="ARBA" id="ARBA00023235"/>
    </source>
</evidence>
<evidence type="ECO:0000259" key="10">
    <source>
        <dbReference type="Pfam" id="PF16363"/>
    </source>
</evidence>
<dbReference type="PRINTS" id="PR01713">
    <property type="entry name" value="NUCEPIMERASE"/>
</dbReference>
<dbReference type="GO" id="GO:0006012">
    <property type="term" value="P:galactose metabolic process"/>
    <property type="evidence" value="ECO:0007669"/>
    <property type="project" value="UniProtKB-UniPathway"/>
</dbReference>
<comment type="catalytic activity">
    <reaction evidence="1 9">
        <text>UDP-alpha-D-glucose = UDP-alpha-D-galactose</text>
        <dbReference type="Rhea" id="RHEA:22168"/>
        <dbReference type="ChEBI" id="CHEBI:58885"/>
        <dbReference type="ChEBI" id="CHEBI:66914"/>
        <dbReference type="EC" id="5.1.3.2"/>
    </reaction>
</comment>
<comment type="similarity">
    <text evidence="4 9">Belongs to the NAD(P)-dependent epimerase/dehydratase family.</text>
</comment>
<dbReference type="InterPro" id="IPR016040">
    <property type="entry name" value="NAD(P)-bd_dom"/>
</dbReference>
<evidence type="ECO:0000256" key="7">
    <source>
        <dbReference type="ARBA" id="ARBA00023027"/>
    </source>
</evidence>
<dbReference type="EMBL" id="QQWG01000029">
    <property type="protein sequence ID" value="RRG19041.1"/>
    <property type="molecule type" value="Genomic_DNA"/>
</dbReference>
<evidence type="ECO:0000256" key="2">
    <source>
        <dbReference type="ARBA" id="ARBA00001911"/>
    </source>
</evidence>
<evidence type="ECO:0000313" key="12">
    <source>
        <dbReference type="Proteomes" id="UP000285794"/>
    </source>
</evidence>
<keyword evidence="7 9" id="KW-0520">NAD</keyword>
<evidence type="ECO:0000256" key="6">
    <source>
        <dbReference type="ARBA" id="ARBA00018569"/>
    </source>
</evidence>
<name>A0A425XWM0_9BACT</name>
<dbReference type="Gene3D" id="3.40.50.720">
    <property type="entry name" value="NAD(P)-binding Rossmann-like Domain"/>
    <property type="match status" value="1"/>
</dbReference>
<dbReference type="PANTHER" id="PTHR43725">
    <property type="entry name" value="UDP-GLUCOSE 4-EPIMERASE"/>
    <property type="match status" value="1"/>
</dbReference>
<dbReference type="PANTHER" id="PTHR43725:SF47">
    <property type="entry name" value="UDP-GLUCOSE 4-EPIMERASE"/>
    <property type="match status" value="1"/>
</dbReference>
<comment type="cofactor">
    <cofactor evidence="2 9">
        <name>NAD(+)</name>
        <dbReference type="ChEBI" id="CHEBI:57540"/>
    </cofactor>
</comment>
<dbReference type="NCBIfam" id="TIGR01179">
    <property type="entry name" value="galE"/>
    <property type="match status" value="1"/>
</dbReference>
<evidence type="ECO:0000313" key="11">
    <source>
        <dbReference type="EMBL" id="RRG19041.1"/>
    </source>
</evidence>
<dbReference type="UniPathway" id="UPA00214"/>
<evidence type="ECO:0000256" key="5">
    <source>
        <dbReference type="ARBA" id="ARBA00013189"/>
    </source>
</evidence>
<gene>
    <name evidence="11" type="primary">galE</name>
    <name evidence="11" type="ORF">DWB61_17160</name>
</gene>